<dbReference type="STRING" id="471856.Jden_0294"/>
<sequence>MSRDDSHATGVCHKRILINPPNKKVTHLKRVSALIVASSLLFLGACSSDEKPAEDTATTPSASADPDVFTYNFTSGETTEVNRLEPLPEDVAADIQSRFDATLFEPDAKAYTEAVEAGTVSADVDNYAAFKGLSATVGGETGKYIGGVIKVVTDCDGEPTVTWAFAAQSTSAPEPAACDSADALAEAQQIADDYVANAMGGADAWFVTEQNAQ</sequence>
<evidence type="ECO:0000313" key="2">
    <source>
        <dbReference type="Proteomes" id="UP000000628"/>
    </source>
</evidence>
<evidence type="ECO:0000313" key="1">
    <source>
        <dbReference type="EMBL" id="ACV07967.1"/>
    </source>
</evidence>
<proteinExistence type="predicted"/>
<dbReference type="KEGG" id="jde:Jden_0294"/>
<name>C7QZ59_JONDD</name>
<gene>
    <name evidence="1" type="ordered locus">Jden_0294</name>
</gene>
<keyword evidence="2" id="KW-1185">Reference proteome</keyword>
<reference evidence="1 2" key="1">
    <citation type="journal article" date="2009" name="Stand. Genomic Sci.">
        <title>Complete genome sequence of Jonesia denitrificans type strain (Prevot 55134).</title>
        <authorList>
            <person name="Pukall R."/>
            <person name="Gehrich-Schroter G."/>
            <person name="Lapidus A."/>
            <person name="Nolan M."/>
            <person name="Glavina Del Rio T."/>
            <person name="Lucas S."/>
            <person name="Chen F."/>
            <person name="Tice H."/>
            <person name="Pitluck S."/>
            <person name="Cheng J.F."/>
            <person name="Copeland A."/>
            <person name="Saunders E."/>
            <person name="Brettin T."/>
            <person name="Detter J.C."/>
            <person name="Bruce D."/>
            <person name="Goodwin L."/>
            <person name="Pati A."/>
            <person name="Ivanova N."/>
            <person name="Mavromatis K."/>
            <person name="Ovchinnikova G."/>
            <person name="Chen A."/>
            <person name="Palaniappan K."/>
            <person name="Land M."/>
            <person name="Hauser L."/>
            <person name="Chang Y.J."/>
            <person name="Jeffries C.D."/>
            <person name="Chain P."/>
            <person name="Goker M."/>
            <person name="Bristow J."/>
            <person name="Eisen J.A."/>
            <person name="Markowitz V."/>
            <person name="Hugenholtz P."/>
            <person name="Kyrpides N.C."/>
            <person name="Klenk H.P."/>
            <person name="Han C."/>
        </authorList>
    </citation>
    <scope>NUCLEOTIDE SEQUENCE [LARGE SCALE GENOMIC DNA]</scope>
    <source>
        <strain evidence="2">ATCC 14870 / DSM 20603 / BCRC 15368 / CIP 55.134 / JCM 11481 / NBRC 15587 / NCTC 10816 / Prevot 55134</strain>
    </source>
</reference>
<accession>C7QZ59</accession>
<dbReference type="EMBL" id="CP001706">
    <property type="protein sequence ID" value="ACV07967.1"/>
    <property type="molecule type" value="Genomic_DNA"/>
</dbReference>
<dbReference type="HOGENOM" id="CLU_1292952_0_0_11"/>
<dbReference type="eggNOG" id="ENOG503401U">
    <property type="taxonomic scope" value="Bacteria"/>
</dbReference>
<protein>
    <submittedName>
        <fullName evidence="1">Uncharacterized protein</fullName>
    </submittedName>
</protein>
<dbReference type="AlphaFoldDB" id="C7QZ59"/>
<dbReference type="Proteomes" id="UP000000628">
    <property type="component" value="Chromosome"/>
</dbReference>
<organism evidence="1 2">
    <name type="scientific">Jonesia denitrificans (strain ATCC 14870 / DSM 20603 / BCRC 15368 / CIP 55.134 / JCM 11481 / NBRC 15587 / NCTC 10816 / Prevot 55134)</name>
    <name type="common">Listeria denitrificans</name>
    <dbReference type="NCBI Taxonomy" id="471856"/>
    <lineage>
        <taxon>Bacteria</taxon>
        <taxon>Bacillati</taxon>
        <taxon>Actinomycetota</taxon>
        <taxon>Actinomycetes</taxon>
        <taxon>Micrococcales</taxon>
        <taxon>Jonesiaceae</taxon>
        <taxon>Jonesia</taxon>
    </lineage>
</organism>